<dbReference type="GeneID" id="54476300"/>
<evidence type="ECO:0000256" key="1">
    <source>
        <dbReference type="ARBA" id="ARBA00004141"/>
    </source>
</evidence>
<evidence type="ECO:0000259" key="8">
    <source>
        <dbReference type="PROSITE" id="PS50850"/>
    </source>
</evidence>
<accession>A0A6A6PVP3</accession>
<keyword evidence="5 7" id="KW-0472">Membrane</keyword>
<evidence type="ECO:0000313" key="9">
    <source>
        <dbReference type="EMBL" id="KAF2483801.1"/>
    </source>
</evidence>
<sequence>MSGQLGSDHDARLSGDELKPVDTNASSQVKDVLHVTHETPYRQVNFWGTYVAAGTGALAAYGGFVMPATSIALIDADIGPSPNYYWVILAWTLCLAVGYTLVGRLSDIFGRRWFFIVATLLATIGCAIGATAQSINTLIGASVLTGLATSAQISFNYTLTELVPIKHRFYVLTGIFLCAAPFSCFGPYISRLFIVHTKLGWRWDYYANLIANGISLICYAVFYHPPNFHELHNRRRTRWQEFKELDFIGIILYIAGLLLFLMGLSWGGILYPWKSAHVLGTLISGALTSVVFVLYEIYAPLKRPLVPMHLFKNWDYNVLTIVSAVGGMLYYSLNVLYPTMVAALFTTSITKVGLLSVAIGGGVGLGQFGASLVATPGGMLRWKIFAAVVICTATTAALAGATKEATASGLAVVASICIGALESFAGVAVTIVIKDQTEIGTAAGVYGSIRSVGGVLATAILTTVLQGRVKSETAHHVVPALLTAGLPATSLEDFLVDLGAGDVTAAEKLPGVTVKVLEVAAVTLRNAYQKSFETVYLVTLAFGIISCIAAFFSPSIESLYTDEVMRQLHPAGGKRAQGVESDTEQGYVEKHAVQVVEK</sequence>
<dbReference type="InterPro" id="IPR005829">
    <property type="entry name" value="Sugar_transporter_CS"/>
</dbReference>
<evidence type="ECO:0000313" key="10">
    <source>
        <dbReference type="Proteomes" id="UP000799767"/>
    </source>
</evidence>
<dbReference type="GO" id="GO:0022857">
    <property type="term" value="F:transmembrane transporter activity"/>
    <property type="evidence" value="ECO:0007669"/>
    <property type="project" value="InterPro"/>
</dbReference>
<reference evidence="9" key="1">
    <citation type="journal article" date="2020" name="Stud. Mycol.">
        <title>101 Dothideomycetes genomes: a test case for predicting lifestyles and emergence of pathogens.</title>
        <authorList>
            <person name="Haridas S."/>
            <person name="Albert R."/>
            <person name="Binder M."/>
            <person name="Bloem J."/>
            <person name="Labutti K."/>
            <person name="Salamov A."/>
            <person name="Andreopoulos B."/>
            <person name="Baker S."/>
            <person name="Barry K."/>
            <person name="Bills G."/>
            <person name="Bluhm B."/>
            <person name="Cannon C."/>
            <person name="Castanera R."/>
            <person name="Culley D."/>
            <person name="Daum C."/>
            <person name="Ezra D."/>
            <person name="Gonzalez J."/>
            <person name="Henrissat B."/>
            <person name="Kuo A."/>
            <person name="Liang C."/>
            <person name="Lipzen A."/>
            <person name="Lutzoni F."/>
            <person name="Magnuson J."/>
            <person name="Mondo S."/>
            <person name="Nolan M."/>
            <person name="Ohm R."/>
            <person name="Pangilinan J."/>
            <person name="Park H.-J."/>
            <person name="Ramirez L."/>
            <person name="Alfaro M."/>
            <person name="Sun H."/>
            <person name="Tritt A."/>
            <person name="Yoshinaga Y."/>
            <person name="Zwiers L.-H."/>
            <person name="Turgeon B."/>
            <person name="Goodwin S."/>
            <person name="Spatafora J."/>
            <person name="Crous P."/>
            <person name="Grigoriev I."/>
        </authorList>
    </citation>
    <scope>NUCLEOTIDE SEQUENCE</scope>
    <source>
        <strain evidence="9">CBS 113389</strain>
    </source>
</reference>
<feature type="transmembrane region" description="Helical" evidence="7">
    <location>
        <begin position="535"/>
        <end position="556"/>
    </location>
</feature>
<name>A0A6A6PVP3_9PEZI</name>
<dbReference type="InterPro" id="IPR020846">
    <property type="entry name" value="MFS_dom"/>
</dbReference>
<proteinExistence type="predicted"/>
<feature type="transmembrane region" description="Helical" evidence="7">
    <location>
        <begin position="407"/>
        <end position="433"/>
    </location>
</feature>
<feature type="transmembrane region" description="Helical" evidence="7">
    <location>
        <begin position="245"/>
        <end position="269"/>
    </location>
</feature>
<feature type="domain" description="Major facilitator superfamily (MFS) profile" evidence="8">
    <location>
        <begin position="48"/>
        <end position="558"/>
    </location>
</feature>
<feature type="transmembrane region" description="Helical" evidence="7">
    <location>
        <begin position="84"/>
        <end position="102"/>
    </location>
</feature>
<dbReference type="InterPro" id="IPR036259">
    <property type="entry name" value="MFS_trans_sf"/>
</dbReference>
<feature type="transmembrane region" description="Helical" evidence="7">
    <location>
        <begin position="275"/>
        <end position="295"/>
    </location>
</feature>
<dbReference type="AlphaFoldDB" id="A0A6A6PVP3"/>
<feature type="compositionally biased region" description="Basic and acidic residues" evidence="6">
    <location>
        <begin position="7"/>
        <end position="20"/>
    </location>
</feature>
<gene>
    <name evidence="9" type="ORF">BDY17DRAFT_309185</name>
</gene>
<dbReference type="Proteomes" id="UP000799767">
    <property type="component" value="Unassembled WGS sequence"/>
</dbReference>
<organism evidence="9 10">
    <name type="scientific">Neohortaea acidophila</name>
    <dbReference type="NCBI Taxonomy" id="245834"/>
    <lineage>
        <taxon>Eukaryota</taxon>
        <taxon>Fungi</taxon>
        <taxon>Dikarya</taxon>
        <taxon>Ascomycota</taxon>
        <taxon>Pezizomycotina</taxon>
        <taxon>Dothideomycetes</taxon>
        <taxon>Dothideomycetidae</taxon>
        <taxon>Mycosphaerellales</taxon>
        <taxon>Teratosphaeriaceae</taxon>
        <taxon>Neohortaea</taxon>
    </lineage>
</organism>
<dbReference type="OrthoDB" id="4139357at2759"/>
<feature type="transmembrane region" description="Helical" evidence="7">
    <location>
        <begin position="205"/>
        <end position="224"/>
    </location>
</feature>
<dbReference type="Pfam" id="PF06609">
    <property type="entry name" value="TRI12"/>
    <property type="match status" value="1"/>
</dbReference>
<dbReference type="EMBL" id="MU001634">
    <property type="protein sequence ID" value="KAF2483801.1"/>
    <property type="molecule type" value="Genomic_DNA"/>
</dbReference>
<comment type="subcellular location">
    <subcellularLocation>
        <location evidence="1">Membrane</location>
        <topology evidence="1">Multi-pass membrane protein</topology>
    </subcellularLocation>
</comment>
<dbReference type="InterPro" id="IPR053791">
    <property type="entry name" value="MFS_Tri12-like"/>
</dbReference>
<dbReference type="PROSITE" id="PS50850">
    <property type="entry name" value="MFS"/>
    <property type="match status" value="1"/>
</dbReference>
<dbReference type="CDD" id="cd06179">
    <property type="entry name" value="MFS_TRI12_like"/>
    <property type="match status" value="1"/>
</dbReference>
<dbReference type="InterPro" id="IPR010573">
    <property type="entry name" value="MFS_Str1/Tri12-like"/>
</dbReference>
<feature type="transmembrane region" description="Helical" evidence="7">
    <location>
        <begin position="316"/>
        <end position="333"/>
    </location>
</feature>
<keyword evidence="3 7" id="KW-0812">Transmembrane</keyword>
<dbReference type="SUPFAM" id="SSF103473">
    <property type="entry name" value="MFS general substrate transporter"/>
    <property type="match status" value="1"/>
</dbReference>
<dbReference type="GO" id="GO:0005886">
    <property type="term" value="C:plasma membrane"/>
    <property type="evidence" value="ECO:0007669"/>
    <property type="project" value="TreeGrafter"/>
</dbReference>
<dbReference type="RefSeq" id="XP_033590371.1">
    <property type="nucleotide sequence ID" value="XM_033735298.1"/>
</dbReference>
<evidence type="ECO:0000256" key="5">
    <source>
        <dbReference type="ARBA" id="ARBA00023136"/>
    </source>
</evidence>
<evidence type="ECO:0000256" key="7">
    <source>
        <dbReference type="SAM" id="Phobius"/>
    </source>
</evidence>
<evidence type="ECO:0000256" key="4">
    <source>
        <dbReference type="ARBA" id="ARBA00022989"/>
    </source>
</evidence>
<protein>
    <submittedName>
        <fullName evidence="9">Fungal trichothecene efflux pump</fullName>
    </submittedName>
</protein>
<evidence type="ECO:0000256" key="2">
    <source>
        <dbReference type="ARBA" id="ARBA00022448"/>
    </source>
</evidence>
<feature type="region of interest" description="Disordered" evidence="6">
    <location>
        <begin position="1"/>
        <end position="25"/>
    </location>
</feature>
<dbReference type="PANTHER" id="PTHR23501:SF109">
    <property type="entry name" value="MAJOR FACILITATOR SUPERFAMILY (MFS) PROFILE DOMAIN-CONTAINING PROTEIN-RELATED"/>
    <property type="match status" value="1"/>
</dbReference>
<feature type="transmembrane region" description="Helical" evidence="7">
    <location>
        <begin position="114"/>
        <end position="132"/>
    </location>
</feature>
<feature type="transmembrane region" description="Helical" evidence="7">
    <location>
        <begin position="169"/>
        <end position="190"/>
    </location>
</feature>
<keyword evidence="4 7" id="KW-1133">Transmembrane helix</keyword>
<keyword evidence="10" id="KW-1185">Reference proteome</keyword>
<feature type="transmembrane region" description="Helical" evidence="7">
    <location>
        <begin position="353"/>
        <end position="375"/>
    </location>
</feature>
<keyword evidence="2" id="KW-0813">Transport</keyword>
<dbReference type="PANTHER" id="PTHR23501">
    <property type="entry name" value="MAJOR FACILITATOR SUPERFAMILY"/>
    <property type="match status" value="1"/>
</dbReference>
<feature type="transmembrane region" description="Helical" evidence="7">
    <location>
        <begin position="44"/>
        <end position="64"/>
    </location>
</feature>
<dbReference type="PROSITE" id="PS00216">
    <property type="entry name" value="SUGAR_TRANSPORT_1"/>
    <property type="match status" value="1"/>
</dbReference>
<feature type="transmembrane region" description="Helical" evidence="7">
    <location>
        <begin position="382"/>
        <end position="401"/>
    </location>
</feature>
<dbReference type="Gene3D" id="1.20.1250.20">
    <property type="entry name" value="MFS general substrate transporter like domains"/>
    <property type="match status" value="1"/>
</dbReference>
<evidence type="ECO:0000256" key="3">
    <source>
        <dbReference type="ARBA" id="ARBA00022692"/>
    </source>
</evidence>
<evidence type="ECO:0000256" key="6">
    <source>
        <dbReference type="SAM" id="MobiDB-lite"/>
    </source>
</evidence>